<evidence type="ECO:0000256" key="5">
    <source>
        <dbReference type="ARBA" id="ARBA00022692"/>
    </source>
</evidence>
<dbReference type="InterPro" id="IPR003423">
    <property type="entry name" value="OMP_efflux"/>
</dbReference>
<comment type="subcellular location">
    <subcellularLocation>
        <location evidence="1">Cell outer membrane</location>
    </subcellularLocation>
</comment>
<evidence type="ECO:0000256" key="8">
    <source>
        <dbReference type="SAM" id="SignalP"/>
    </source>
</evidence>
<proteinExistence type="inferred from homology"/>
<protein>
    <submittedName>
        <fullName evidence="9">TolC family protein</fullName>
    </submittedName>
</protein>
<keyword evidence="7" id="KW-0998">Cell outer membrane</keyword>
<dbReference type="SUPFAM" id="SSF56954">
    <property type="entry name" value="Outer membrane efflux proteins (OEP)"/>
    <property type="match status" value="1"/>
</dbReference>
<dbReference type="InterPro" id="IPR051906">
    <property type="entry name" value="TolC-like"/>
</dbReference>
<reference evidence="9" key="1">
    <citation type="journal article" date="2023" name="Comput. Struct. Biotechnol. J.">
        <title>Discovery of a novel marine Bacteroidetes with a rich repertoire of carbohydrate-active enzymes.</title>
        <authorList>
            <person name="Chen B."/>
            <person name="Liu G."/>
            <person name="Chen Q."/>
            <person name="Wang H."/>
            <person name="Liu L."/>
            <person name="Tang K."/>
        </authorList>
    </citation>
    <scope>NUCLEOTIDE SEQUENCE</scope>
    <source>
        <strain evidence="9">TK19036</strain>
    </source>
</reference>
<organism evidence="9">
    <name type="scientific">Roseihalotalea indica</name>
    <dbReference type="NCBI Taxonomy" id="2867963"/>
    <lineage>
        <taxon>Bacteria</taxon>
        <taxon>Pseudomonadati</taxon>
        <taxon>Bacteroidota</taxon>
        <taxon>Cytophagia</taxon>
        <taxon>Cytophagales</taxon>
        <taxon>Catalimonadaceae</taxon>
        <taxon>Roseihalotalea</taxon>
    </lineage>
</organism>
<dbReference type="Pfam" id="PF02321">
    <property type="entry name" value="OEP"/>
    <property type="match status" value="1"/>
</dbReference>
<evidence type="ECO:0000256" key="6">
    <source>
        <dbReference type="ARBA" id="ARBA00023136"/>
    </source>
</evidence>
<evidence type="ECO:0000256" key="4">
    <source>
        <dbReference type="ARBA" id="ARBA00022452"/>
    </source>
</evidence>
<evidence type="ECO:0000256" key="3">
    <source>
        <dbReference type="ARBA" id="ARBA00022448"/>
    </source>
</evidence>
<comment type="similarity">
    <text evidence="2">Belongs to the outer membrane factor (OMF) (TC 1.B.17) family.</text>
</comment>
<dbReference type="AlphaFoldDB" id="A0AA49JD88"/>
<keyword evidence="8" id="KW-0732">Signal</keyword>
<reference evidence="9" key="2">
    <citation type="journal article" date="2024" name="Antonie Van Leeuwenhoek">
        <title>Roseihalotalea indica gen. nov., sp. nov., a halophilic Bacteroidetes from mesopelagic Southwest Indian Ocean with higher carbohydrate metabolic potential.</title>
        <authorList>
            <person name="Chen B."/>
            <person name="Zhang M."/>
            <person name="Lin D."/>
            <person name="Ye J."/>
            <person name="Tang K."/>
        </authorList>
    </citation>
    <scope>NUCLEOTIDE SEQUENCE</scope>
    <source>
        <strain evidence="9">TK19036</strain>
    </source>
</reference>
<dbReference type="GO" id="GO:0009279">
    <property type="term" value="C:cell outer membrane"/>
    <property type="evidence" value="ECO:0007669"/>
    <property type="project" value="UniProtKB-SubCell"/>
</dbReference>
<name>A0AA49JD88_9BACT</name>
<sequence>MRYFFVTIYLTLGSFFPISQAQQVAASEDSTQVFDFDQYYELVLAYHPIVRQAALLSQQAAQELRLARGGFDPKLEGYWKRKQYSGTEYYDLKNGYLKIPVWFPVDPKIGIEHNTGEYLNPENYISSSTDNQMLYMGIAIPLGQGLFIDQRRATVKQARLMQNMAENEQVKAINKILLTAAKDYWEWYYAHSNYRLLQRAITIAEDIYERTRLAYQYGEVAAVDTIQALITLQQRETDFQQANIDRIRATLNLSNHLWTEEGAPLELQDNVSPDTVLTADVAIDELSQLVELAYNNHPDLVKLNLKQQSLQIDRRLTKENLKPKLDLEYALLNQPISAMGETSDITITNDYKLAVNFSMPLFLRKERAKLAQNQLKLQENEFDRMYTRRNIANDINAQYAAINGTVRIIDQQAQMVDNYERLVEAERFNLQNGESDLFKINAQLDKLIEARRKLLKLQSGYQKDYATLYWLAGIPQLGWDESIE</sequence>
<keyword evidence="4" id="KW-1134">Transmembrane beta strand</keyword>
<dbReference type="Gene3D" id="1.20.1600.10">
    <property type="entry name" value="Outer membrane efflux proteins (OEP)"/>
    <property type="match status" value="1"/>
</dbReference>
<evidence type="ECO:0000313" key="9">
    <source>
        <dbReference type="EMBL" id="WKN35606.1"/>
    </source>
</evidence>
<dbReference type="PANTHER" id="PTHR30026">
    <property type="entry name" value="OUTER MEMBRANE PROTEIN TOLC"/>
    <property type="match status" value="1"/>
</dbReference>
<feature type="chain" id="PRO_5041247328" evidence="8">
    <location>
        <begin position="22"/>
        <end position="484"/>
    </location>
</feature>
<keyword evidence="6" id="KW-0472">Membrane</keyword>
<evidence type="ECO:0000256" key="1">
    <source>
        <dbReference type="ARBA" id="ARBA00004442"/>
    </source>
</evidence>
<dbReference type="EMBL" id="CP120682">
    <property type="protein sequence ID" value="WKN35606.1"/>
    <property type="molecule type" value="Genomic_DNA"/>
</dbReference>
<feature type="signal peptide" evidence="8">
    <location>
        <begin position="1"/>
        <end position="21"/>
    </location>
</feature>
<dbReference type="GO" id="GO:0015562">
    <property type="term" value="F:efflux transmembrane transporter activity"/>
    <property type="evidence" value="ECO:0007669"/>
    <property type="project" value="InterPro"/>
</dbReference>
<evidence type="ECO:0000256" key="7">
    <source>
        <dbReference type="ARBA" id="ARBA00023237"/>
    </source>
</evidence>
<keyword evidence="3" id="KW-0813">Transport</keyword>
<gene>
    <name evidence="9" type="ORF">K4G66_24865</name>
</gene>
<dbReference type="GO" id="GO:1990281">
    <property type="term" value="C:efflux pump complex"/>
    <property type="evidence" value="ECO:0007669"/>
    <property type="project" value="TreeGrafter"/>
</dbReference>
<dbReference type="PANTHER" id="PTHR30026:SF20">
    <property type="entry name" value="OUTER MEMBRANE PROTEIN TOLC"/>
    <property type="match status" value="1"/>
</dbReference>
<dbReference type="GO" id="GO:0015288">
    <property type="term" value="F:porin activity"/>
    <property type="evidence" value="ECO:0007669"/>
    <property type="project" value="TreeGrafter"/>
</dbReference>
<keyword evidence="5" id="KW-0812">Transmembrane</keyword>
<evidence type="ECO:0000256" key="2">
    <source>
        <dbReference type="ARBA" id="ARBA00007613"/>
    </source>
</evidence>
<accession>A0AA49JD88</accession>